<evidence type="ECO:0008006" key="3">
    <source>
        <dbReference type="Google" id="ProtNLM"/>
    </source>
</evidence>
<dbReference type="Proteomes" id="UP001168146">
    <property type="component" value="Unassembled WGS sequence"/>
</dbReference>
<sequence length="171" mass="18757">MTANNAPMDGAEWPSQPITKAMKRLLARFYTLVDAATVESSELLAGQVFGESGELVVNKRRMKGGEQIMSWPSKSSDDVVSRHHVVHKVYVCSESGDDLLMTGTLTMISSEGLVGETSYTARCVVDDAALPKPKVQLWQFWLDPTPFLDLGIMRPPIRKMSSGILDTIGGR</sequence>
<accession>A0AAN6G0A1</accession>
<dbReference type="EMBL" id="JASUXU010000004">
    <property type="protein sequence ID" value="KAK0326709.1"/>
    <property type="molecule type" value="Genomic_DNA"/>
</dbReference>
<evidence type="ECO:0000313" key="1">
    <source>
        <dbReference type="EMBL" id="KAK0326709.1"/>
    </source>
</evidence>
<reference evidence="1" key="1">
    <citation type="submission" date="2021-12" db="EMBL/GenBank/DDBJ databases">
        <title>Black yeast isolated from Biological Soil Crust.</title>
        <authorList>
            <person name="Kurbessoian T."/>
        </authorList>
    </citation>
    <scope>NUCLEOTIDE SEQUENCE</scope>
    <source>
        <strain evidence="1">CCFEE 5208</strain>
    </source>
</reference>
<organism evidence="1 2">
    <name type="scientific">Friedmanniomyces endolithicus</name>
    <dbReference type="NCBI Taxonomy" id="329885"/>
    <lineage>
        <taxon>Eukaryota</taxon>
        <taxon>Fungi</taxon>
        <taxon>Dikarya</taxon>
        <taxon>Ascomycota</taxon>
        <taxon>Pezizomycotina</taxon>
        <taxon>Dothideomycetes</taxon>
        <taxon>Dothideomycetidae</taxon>
        <taxon>Mycosphaerellales</taxon>
        <taxon>Teratosphaeriaceae</taxon>
        <taxon>Friedmanniomyces</taxon>
    </lineage>
</organism>
<evidence type="ECO:0000313" key="2">
    <source>
        <dbReference type="Proteomes" id="UP001168146"/>
    </source>
</evidence>
<dbReference type="AlphaFoldDB" id="A0AAN6G0A1"/>
<comment type="caution">
    <text evidence="1">The sequence shown here is derived from an EMBL/GenBank/DDBJ whole genome shotgun (WGS) entry which is preliminary data.</text>
</comment>
<protein>
    <recommendedName>
        <fullName evidence="3">SnoaL-like domain-containing protein</fullName>
    </recommendedName>
</protein>
<name>A0AAN6G0A1_9PEZI</name>
<proteinExistence type="predicted"/>
<gene>
    <name evidence="1" type="ORF">LTR82_002551</name>
</gene>